<keyword evidence="8 10" id="KW-0460">Magnesium</keyword>
<dbReference type="EC" id="2.5.1.75" evidence="10"/>
<comment type="subunit">
    <text evidence="10">Monomer.</text>
</comment>
<evidence type="ECO:0000313" key="15">
    <source>
        <dbReference type="Proteomes" id="UP000001955"/>
    </source>
</evidence>
<dbReference type="HAMAP" id="MF_00185">
    <property type="entry name" value="IPP_trans"/>
    <property type="match status" value="1"/>
</dbReference>
<dbReference type="STRING" id="630626.EBL_c35760"/>
<dbReference type="RefSeq" id="WP_002441604.1">
    <property type="nucleotide sequence ID" value="NC_017910.1"/>
</dbReference>
<feature type="binding site" evidence="10">
    <location>
        <begin position="23"/>
        <end position="28"/>
    </location>
    <ligand>
        <name>substrate</name>
    </ligand>
</feature>
<dbReference type="HOGENOM" id="CLU_032616_0_0_6"/>
<dbReference type="NCBIfam" id="TIGR00174">
    <property type="entry name" value="miaA"/>
    <property type="match status" value="1"/>
</dbReference>
<evidence type="ECO:0000256" key="9">
    <source>
        <dbReference type="ARBA" id="ARBA00049563"/>
    </source>
</evidence>
<comment type="similarity">
    <text evidence="3 10 13">Belongs to the IPP transferase family.</text>
</comment>
<keyword evidence="6 10" id="KW-0547">Nucleotide-binding</keyword>
<feature type="region of interest" description="Interaction with substrate tRNA" evidence="10">
    <location>
        <begin position="170"/>
        <end position="174"/>
    </location>
</feature>
<evidence type="ECO:0000256" key="5">
    <source>
        <dbReference type="ARBA" id="ARBA00022694"/>
    </source>
</evidence>
<dbReference type="KEGG" id="ebt:EBL_c35760"/>
<feature type="site" description="Interaction with substrate tRNA" evidence="10">
    <location>
        <position position="134"/>
    </location>
</feature>
<evidence type="ECO:0000313" key="14">
    <source>
        <dbReference type="EMBL" id="AFJ48631.1"/>
    </source>
</evidence>
<evidence type="ECO:0000256" key="11">
    <source>
        <dbReference type="RuleBase" id="RU003783"/>
    </source>
</evidence>
<evidence type="ECO:0000256" key="1">
    <source>
        <dbReference type="ARBA" id="ARBA00001946"/>
    </source>
</evidence>
<dbReference type="eggNOG" id="COG0324">
    <property type="taxonomic scope" value="Bacteria"/>
</dbReference>
<name>I2BDM7_SHIBC</name>
<dbReference type="EMBL" id="CP001560">
    <property type="protein sequence ID" value="AFJ48631.1"/>
    <property type="molecule type" value="Genomic_DNA"/>
</dbReference>
<dbReference type="InterPro" id="IPR027417">
    <property type="entry name" value="P-loop_NTPase"/>
</dbReference>
<evidence type="ECO:0000256" key="3">
    <source>
        <dbReference type="ARBA" id="ARBA00005842"/>
    </source>
</evidence>
<organism evidence="14 15">
    <name type="scientific">Shimwellia blattae (strain ATCC 29907 / DSM 4481 / JCM 1650 / NBRC 105725 / CDC 9005-74)</name>
    <name type="common">Escherichia blattae</name>
    <dbReference type="NCBI Taxonomy" id="630626"/>
    <lineage>
        <taxon>Bacteria</taxon>
        <taxon>Pseudomonadati</taxon>
        <taxon>Pseudomonadota</taxon>
        <taxon>Gammaproteobacteria</taxon>
        <taxon>Enterobacterales</taxon>
        <taxon>Enterobacteriaceae</taxon>
        <taxon>Shimwellia</taxon>
    </lineage>
</organism>
<dbReference type="PATRIC" id="fig|630626.3.peg.3494"/>
<keyword evidence="5 10" id="KW-0819">tRNA processing</keyword>
<gene>
    <name evidence="10" type="primary">miaA</name>
    <name evidence="14" type="ordered locus">EBL_c35760</name>
</gene>
<evidence type="ECO:0000256" key="7">
    <source>
        <dbReference type="ARBA" id="ARBA00022840"/>
    </source>
</evidence>
<dbReference type="GO" id="GO:0005524">
    <property type="term" value="F:ATP binding"/>
    <property type="evidence" value="ECO:0007669"/>
    <property type="project" value="UniProtKB-UniRule"/>
</dbReference>
<dbReference type="Gene3D" id="3.40.50.300">
    <property type="entry name" value="P-loop containing nucleotide triphosphate hydrolases"/>
    <property type="match status" value="1"/>
</dbReference>
<feature type="site" description="Interaction with substrate tRNA" evidence="10">
    <location>
        <position position="112"/>
    </location>
</feature>
<feature type="region of interest" description="Interaction with substrate tRNA" evidence="10">
    <location>
        <begin position="251"/>
        <end position="256"/>
    </location>
</feature>
<dbReference type="InterPro" id="IPR018022">
    <property type="entry name" value="IPT"/>
</dbReference>
<dbReference type="GO" id="GO:0006400">
    <property type="term" value="P:tRNA modification"/>
    <property type="evidence" value="ECO:0007669"/>
    <property type="project" value="TreeGrafter"/>
</dbReference>
<dbReference type="OrthoDB" id="9776390at2"/>
<protein>
    <recommendedName>
        <fullName evidence="10">tRNA dimethylallyltransferase</fullName>
        <ecNumber evidence="10">2.5.1.75</ecNumber>
    </recommendedName>
    <alternativeName>
        <fullName evidence="10">Dimethylallyl diphosphate:tRNA dimethylallyltransferase</fullName>
        <shortName evidence="10">DMAPP:tRNA dimethylallyltransferase</shortName>
        <shortName evidence="10">DMATase</shortName>
    </alternativeName>
    <alternativeName>
        <fullName evidence="10">Isopentenyl-diphosphate:tRNA isopentenyltransferase</fullName>
        <shortName evidence="10">IPP transferase</shortName>
        <shortName evidence="10">IPPT</shortName>
        <shortName evidence="10">IPTase</shortName>
    </alternativeName>
</protein>
<evidence type="ECO:0000256" key="8">
    <source>
        <dbReference type="ARBA" id="ARBA00022842"/>
    </source>
</evidence>
<dbReference type="FunFam" id="1.10.20.140:FF:000001">
    <property type="entry name" value="tRNA dimethylallyltransferase"/>
    <property type="match status" value="1"/>
</dbReference>
<evidence type="ECO:0000256" key="6">
    <source>
        <dbReference type="ARBA" id="ARBA00022741"/>
    </source>
</evidence>
<sequence length="320" mass="35694">MTDVTSETSNKTLPTALFLMGPTASGKTALAMRLREILPVELISVDSALIYKGMDIGTAKPTAQELAKAPHRLLDIRDPAQAYSAADFRKDALAQMAEISAAGRIPLLVGGTMLYFKALLEGLSPLPSADPQVRAQIEKDAREQGWERLHSQLQEIDPVAAARIHPNDPQRLSRALEVFFISGKTLTELTQTSGEALPYRVHQFAIAPASRELLHQRIEQRFHQMLAADFEAEVRVLFARGDLHTDMPSIRCVGYRQMWSYIAGEISYDEMVYRGICATRQLAKRQITWLRGWNGVHWLDSDNPDQACSEVVKVVGAKHY</sequence>
<dbReference type="InterPro" id="IPR039657">
    <property type="entry name" value="Dimethylallyltransferase"/>
</dbReference>
<accession>K6VGJ5</accession>
<evidence type="ECO:0000256" key="10">
    <source>
        <dbReference type="HAMAP-Rule" id="MF_00185"/>
    </source>
</evidence>
<feature type="region of interest" description="Interaction with substrate tRNA" evidence="10">
    <location>
        <begin position="46"/>
        <end position="49"/>
    </location>
</feature>
<proteinExistence type="inferred from homology"/>
<evidence type="ECO:0000256" key="4">
    <source>
        <dbReference type="ARBA" id="ARBA00022679"/>
    </source>
</evidence>
<keyword evidence="7 10" id="KW-0067">ATP-binding</keyword>
<dbReference type="SUPFAM" id="SSF52540">
    <property type="entry name" value="P-loop containing nucleoside triphosphate hydrolases"/>
    <property type="match status" value="1"/>
</dbReference>
<comment type="cofactor">
    <cofactor evidence="1 10">
        <name>Mg(2+)</name>
        <dbReference type="ChEBI" id="CHEBI:18420"/>
    </cofactor>
</comment>
<reference evidence="14 15" key="1">
    <citation type="journal article" date="2012" name="J. Bacteriol.">
        <title>Complete genome sequence of the B12-producing Shimwellia blattae strain DSM 4481, isolated from a cockroach.</title>
        <authorList>
            <person name="Brzuszkiewicz E."/>
            <person name="Waschkowitz T."/>
            <person name="Wiezer A."/>
            <person name="Daniel R."/>
        </authorList>
    </citation>
    <scope>NUCLEOTIDE SEQUENCE [LARGE SCALE GENOMIC DNA]</scope>
    <source>
        <strain evidence="15">ATCC 29907 / DSM 4481 / JCM 1650 / NBRC 105725 / CDC 9005-74</strain>
    </source>
</reference>
<feature type="binding site" evidence="10">
    <location>
        <begin position="21"/>
        <end position="28"/>
    </location>
    <ligand>
        <name>ATP</name>
        <dbReference type="ChEBI" id="CHEBI:30616"/>
    </ligand>
</feature>
<comment type="catalytic activity">
    <reaction evidence="9 10 11">
        <text>adenosine(37) in tRNA + dimethylallyl diphosphate = N(6)-dimethylallyladenosine(37) in tRNA + diphosphate</text>
        <dbReference type="Rhea" id="RHEA:26482"/>
        <dbReference type="Rhea" id="RHEA-COMP:10162"/>
        <dbReference type="Rhea" id="RHEA-COMP:10375"/>
        <dbReference type="ChEBI" id="CHEBI:33019"/>
        <dbReference type="ChEBI" id="CHEBI:57623"/>
        <dbReference type="ChEBI" id="CHEBI:74411"/>
        <dbReference type="ChEBI" id="CHEBI:74415"/>
        <dbReference type="EC" id="2.5.1.75"/>
    </reaction>
</comment>
<dbReference type="GO" id="GO:0052381">
    <property type="term" value="F:tRNA dimethylallyltransferase activity"/>
    <property type="evidence" value="ECO:0007669"/>
    <property type="project" value="UniProtKB-UniRule"/>
</dbReference>
<dbReference type="Proteomes" id="UP000001955">
    <property type="component" value="Chromosome"/>
</dbReference>
<dbReference type="PANTHER" id="PTHR11088">
    <property type="entry name" value="TRNA DIMETHYLALLYLTRANSFERASE"/>
    <property type="match status" value="1"/>
</dbReference>
<evidence type="ECO:0000256" key="12">
    <source>
        <dbReference type="RuleBase" id="RU003784"/>
    </source>
</evidence>
<evidence type="ECO:0000256" key="2">
    <source>
        <dbReference type="ARBA" id="ARBA00003213"/>
    </source>
</evidence>
<dbReference type="Pfam" id="PF01715">
    <property type="entry name" value="IPPT"/>
    <property type="match status" value="1"/>
</dbReference>
<dbReference type="Gene3D" id="1.10.20.140">
    <property type="match status" value="1"/>
</dbReference>
<keyword evidence="15" id="KW-1185">Reference proteome</keyword>
<feature type="region of interest" description="Interaction with substrate tRNA" evidence="10">
    <location>
        <begin position="284"/>
        <end position="291"/>
    </location>
</feature>
<comment type="function">
    <text evidence="2 10 12">Catalyzes the transfer of a dimethylallyl group onto the adenine at position 37 in tRNAs that read codons beginning with uridine, leading to the formation of N6-(dimethylallyl)adenosine (i(6)A).</text>
</comment>
<evidence type="ECO:0000256" key="13">
    <source>
        <dbReference type="RuleBase" id="RU003785"/>
    </source>
</evidence>
<dbReference type="AlphaFoldDB" id="I2BDM7"/>
<keyword evidence="4 10" id="KW-0808">Transferase</keyword>
<dbReference type="PANTHER" id="PTHR11088:SF60">
    <property type="entry name" value="TRNA DIMETHYLALLYLTRANSFERASE"/>
    <property type="match status" value="1"/>
</dbReference>
<accession>I2BDM7</accession>